<comment type="subcellular location">
    <subcellularLocation>
        <location evidence="1 7">Membrane</location>
        <topology evidence="1 7">Multi-pass membrane protein</topology>
    </subcellularLocation>
</comment>
<dbReference type="PANTHER" id="PTHR11660">
    <property type="entry name" value="SOLUTE CARRIER FAMILY 40 MEMBER"/>
    <property type="match status" value="1"/>
</dbReference>
<sequence length="636" mass="71262">MRKPLLRDSRKQEKEDSNSNDSSSSSSLLIYLYVGHFLSRWGARMWEFSVGLYMINIWPESLLVTAIYGAVEAASTTLLGPIIGRLVDRLSYIQVLRLWLFIQNVSFIVAGGTVTALLIYPGLRITHFPVFISLVVITNISGAVGVLATLAGTLLVEREWVVVISNGQPPEALTRMNSVIRRIDLVCKLFAPVVSGFIISFISLKDSAVTFTLWNIVSVLIIYWLLSSVYNGIPALTENNQKRNARFPPNDSIESPPRLQETKSLLPHKGSDSAMRENDWKHHIIERFSKIPYVQAWTVYLQQDVVLPGIALALLFFTVLSFGTLMTATLQWEGVPAYVIGIMRGISAMIGIAATLLYPILHSRLSTLRTGLWSIWMQWTFLLVCVASVWVQNSHISAWLLMGGVAASRLGLWMFDLSVMQQMQDHVRESDRCVVGGVQNSIQSMMDLLTCIMGIFISNPKSVVTAIYGAVEAASTTLFGPIIGQLVDRLSYIQVLRLWLFIQNVSFIAAGGTVTTLLIYPGLRITHFPVFISLVTISLERLFQDINDSYPTMGRRTCLCYWYNAWNKRYDWYCCNSSVSHFAFTSLNSEDRAMVYLDAAMQWTFLLLCVASEWVQNSHLSAWLLMGGVAASRLGL</sequence>
<evidence type="ECO:0000313" key="10">
    <source>
        <dbReference type="Proteomes" id="UP000554482"/>
    </source>
</evidence>
<evidence type="ECO:0000256" key="3">
    <source>
        <dbReference type="ARBA" id="ARBA00022448"/>
    </source>
</evidence>
<dbReference type="Pfam" id="PF06963">
    <property type="entry name" value="FPN1"/>
    <property type="match status" value="3"/>
</dbReference>
<feature type="transmembrane region" description="Helical" evidence="7">
    <location>
        <begin position="396"/>
        <end position="415"/>
    </location>
</feature>
<dbReference type="Proteomes" id="UP000554482">
    <property type="component" value="Unassembled WGS sequence"/>
</dbReference>
<accession>A0A7J6V4H9</accession>
<feature type="transmembrane region" description="Helical" evidence="7">
    <location>
        <begin position="337"/>
        <end position="358"/>
    </location>
</feature>
<keyword evidence="5 7" id="KW-1133">Transmembrane helix</keyword>
<keyword evidence="6 7" id="KW-0472">Membrane</keyword>
<comment type="caution">
    <text evidence="9">The sequence shown here is derived from an EMBL/GenBank/DDBJ whole genome shotgun (WGS) entry which is preliminary data.</text>
</comment>
<feature type="transmembrane region" description="Helical" evidence="7">
    <location>
        <begin position="95"/>
        <end position="119"/>
    </location>
</feature>
<feature type="transmembrane region" description="Helical" evidence="7">
    <location>
        <begin position="498"/>
        <end position="519"/>
    </location>
</feature>
<feature type="transmembrane region" description="Helical" evidence="7">
    <location>
        <begin position="305"/>
        <end position="325"/>
    </location>
</feature>
<keyword evidence="7" id="KW-0406">Ion transport</keyword>
<dbReference type="InterPro" id="IPR009716">
    <property type="entry name" value="Ferroportin-1"/>
</dbReference>
<dbReference type="SUPFAM" id="SSF103473">
    <property type="entry name" value="MFS general substrate transporter"/>
    <property type="match status" value="1"/>
</dbReference>
<keyword evidence="4 7" id="KW-0812">Transmembrane</keyword>
<evidence type="ECO:0000313" key="9">
    <source>
        <dbReference type="EMBL" id="KAF5179160.1"/>
    </source>
</evidence>
<evidence type="ECO:0000256" key="1">
    <source>
        <dbReference type="ARBA" id="ARBA00004141"/>
    </source>
</evidence>
<feature type="region of interest" description="Disordered" evidence="8">
    <location>
        <begin position="1"/>
        <end position="24"/>
    </location>
</feature>
<gene>
    <name evidence="9" type="ORF">FRX31_031255</name>
</gene>
<dbReference type="PANTHER" id="PTHR11660:SF57">
    <property type="entry name" value="SOLUTE CARRIER FAMILY 40 MEMBER"/>
    <property type="match status" value="1"/>
</dbReference>
<feature type="transmembrane region" description="Helical" evidence="7">
    <location>
        <begin position="208"/>
        <end position="226"/>
    </location>
</feature>
<keyword evidence="10" id="KW-1185">Reference proteome</keyword>
<dbReference type="CDD" id="cd17480">
    <property type="entry name" value="MFS_SLC40A1_like"/>
    <property type="match status" value="1"/>
</dbReference>
<comment type="caution">
    <text evidence="7">Lacks conserved residue(s) required for the propagation of feature annotation.</text>
</comment>
<dbReference type="GO" id="GO:0016020">
    <property type="term" value="C:membrane"/>
    <property type="evidence" value="ECO:0007669"/>
    <property type="project" value="UniProtKB-SubCell"/>
</dbReference>
<dbReference type="AlphaFoldDB" id="A0A7J6V4H9"/>
<organism evidence="9 10">
    <name type="scientific">Thalictrum thalictroides</name>
    <name type="common">Rue-anemone</name>
    <name type="synonym">Anemone thalictroides</name>
    <dbReference type="NCBI Taxonomy" id="46969"/>
    <lineage>
        <taxon>Eukaryota</taxon>
        <taxon>Viridiplantae</taxon>
        <taxon>Streptophyta</taxon>
        <taxon>Embryophyta</taxon>
        <taxon>Tracheophyta</taxon>
        <taxon>Spermatophyta</taxon>
        <taxon>Magnoliopsida</taxon>
        <taxon>Ranunculales</taxon>
        <taxon>Ranunculaceae</taxon>
        <taxon>Thalictroideae</taxon>
        <taxon>Thalictrum</taxon>
    </lineage>
</organism>
<feature type="compositionally biased region" description="Basic and acidic residues" evidence="8">
    <location>
        <begin position="1"/>
        <end position="17"/>
    </location>
</feature>
<dbReference type="GO" id="GO:0005381">
    <property type="term" value="F:iron ion transmembrane transporter activity"/>
    <property type="evidence" value="ECO:0007669"/>
    <property type="project" value="UniProtKB-UniRule"/>
</dbReference>
<evidence type="ECO:0000256" key="6">
    <source>
        <dbReference type="ARBA" id="ARBA00023136"/>
    </source>
</evidence>
<evidence type="ECO:0000256" key="7">
    <source>
        <dbReference type="RuleBase" id="RU365065"/>
    </source>
</evidence>
<comment type="function">
    <text evidence="7">May be involved in iron transport and iron homeostasis.</text>
</comment>
<keyword evidence="3 7" id="KW-0813">Transport</keyword>
<feature type="transmembrane region" description="Helical" evidence="7">
    <location>
        <begin position="370"/>
        <end position="390"/>
    </location>
</feature>
<evidence type="ECO:0000256" key="5">
    <source>
        <dbReference type="ARBA" id="ARBA00022989"/>
    </source>
</evidence>
<feature type="region of interest" description="Disordered" evidence="8">
    <location>
        <begin position="241"/>
        <end position="265"/>
    </location>
</feature>
<proteinExistence type="inferred from homology"/>
<feature type="transmembrane region" description="Helical" evidence="7">
    <location>
        <begin position="131"/>
        <end position="156"/>
    </location>
</feature>
<evidence type="ECO:0000256" key="2">
    <source>
        <dbReference type="ARBA" id="ARBA00006279"/>
    </source>
</evidence>
<name>A0A7J6V4H9_THATH</name>
<dbReference type="Gene3D" id="1.20.1250.20">
    <property type="entry name" value="MFS general substrate transporter like domains"/>
    <property type="match status" value="1"/>
</dbReference>
<dbReference type="OrthoDB" id="648861at2759"/>
<dbReference type="InterPro" id="IPR036259">
    <property type="entry name" value="MFS_trans_sf"/>
</dbReference>
<comment type="similarity">
    <text evidence="2 7">Belongs to the ferroportin (FP) (TC 2.A.100) family. SLC40A subfamily.</text>
</comment>
<evidence type="ECO:0000256" key="8">
    <source>
        <dbReference type="SAM" id="MobiDB-lite"/>
    </source>
</evidence>
<protein>
    <recommendedName>
        <fullName evidence="7">Solute carrier family 40 member</fullName>
    </recommendedName>
</protein>
<reference evidence="9 10" key="1">
    <citation type="submission" date="2020-06" db="EMBL/GenBank/DDBJ databases">
        <title>Transcriptomic and genomic resources for Thalictrum thalictroides and T. hernandezii: Facilitating candidate gene discovery in an emerging model plant lineage.</title>
        <authorList>
            <person name="Arias T."/>
            <person name="Riano-Pachon D.M."/>
            <person name="Di Stilio V.S."/>
        </authorList>
    </citation>
    <scope>NUCLEOTIDE SEQUENCE [LARGE SCALE GENOMIC DNA]</scope>
    <source>
        <strain evidence="10">cv. WT478/WT964</strain>
        <tissue evidence="9">Leaves</tissue>
    </source>
</reference>
<evidence type="ECO:0000256" key="4">
    <source>
        <dbReference type="ARBA" id="ARBA00022692"/>
    </source>
</evidence>
<dbReference type="EMBL" id="JABWDY010039172">
    <property type="protein sequence ID" value="KAF5179160.1"/>
    <property type="molecule type" value="Genomic_DNA"/>
</dbReference>
<feature type="transmembrane region" description="Helical" evidence="7">
    <location>
        <begin position="185"/>
        <end position="202"/>
    </location>
</feature>